<evidence type="ECO:0000313" key="1">
    <source>
        <dbReference type="EMBL" id="AKH47513.1"/>
    </source>
</evidence>
<reference evidence="1" key="1">
    <citation type="journal article" date="2015" name="Front. Microbiol.">
        <title>Combining genomic sequencing methods to explore viral diversity and reveal potential virus-host interactions.</title>
        <authorList>
            <person name="Chow C.E."/>
            <person name="Winget D.M."/>
            <person name="White R.A.III."/>
            <person name="Hallam S.J."/>
            <person name="Suttle C.A."/>
        </authorList>
    </citation>
    <scope>NUCLEOTIDE SEQUENCE</scope>
    <source>
        <strain evidence="1">H4084948</strain>
    </source>
</reference>
<sequence length="126" mass="15143">MKIKDIDNCDTGGEFKIENNALEIKLTTETNDCLCNIFDLEQAKRLRDYLCQELPYDNKQQFKEICKHLKDKPIIVRNIELKYEEEREIKIQKTIKDIKKTMNELCKSDSLIRKIHKFEFEDKKQN</sequence>
<protein>
    <submittedName>
        <fullName evidence="1">Uncharacterized protein</fullName>
    </submittedName>
</protein>
<organism evidence="1">
    <name type="scientific">uncultured marine virus</name>
    <dbReference type="NCBI Taxonomy" id="186617"/>
    <lineage>
        <taxon>Viruses</taxon>
        <taxon>environmental samples</taxon>
    </lineage>
</organism>
<proteinExistence type="predicted"/>
<reference evidence="1" key="2">
    <citation type="submission" date="2015-03" db="EMBL/GenBank/DDBJ databases">
        <authorList>
            <person name="Chow C.-E.T."/>
            <person name="Winget D.M."/>
            <person name="White R.A.III."/>
            <person name="Hallam S.J."/>
            <person name="Suttle C.A."/>
        </authorList>
    </citation>
    <scope>NUCLEOTIDE SEQUENCE</scope>
    <source>
        <strain evidence="1">H4084948</strain>
    </source>
</reference>
<name>A0A0F7L7H2_9VIRU</name>
<dbReference type="EMBL" id="KR029595">
    <property type="protein sequence ID" value="AKH47513.1"/>
    <property type="molecule type" value="Genomic_DNA"/>
</dbReference>
<accession>A0A0F7L7H2</accession>